<evidence type="ECO:0000256" key="1">
    <source>
        <dbReference type="ARBA" id="ARBA00001947"/>
    </source>
</evidence>
<evidence type="ECO:0000256" key="4">
    <source>
        <dbReference type="ARBA" id="ARBA00022801"/>
    </source>
</evidence>
<keyword evidence="3" id="KW-0479">Metal-binding</keyword>
<evidence type="ECO:0000313" key="7">
    <source>
        <dbReference type="EMBL" id="ORE06652.1"/>
    </source>
</evidence>
<keyword evidence="4" id="KW-0378">Hydrolase</keyword>
<dbReference type="PANTHER" id="PTHR10625:SF17">
    <property type="entry name" value="HISTONE DEACETYLASE 8"/>
    <property type="match status" value="1"/>
</dbReference>
<keyword evidence="5" id="KW-0862">Zinc</keyword>
<dbReference type="InterPro" id="IPR037138">
    <property type="entry name" value="His_deacetylse_dom_sf"/>
</dbReference>
<gene>
    <name evidence="7" type="ORF">BCV72DRAFT_120676</name>
</gene>
<dbReference type="InterPro" id="IPR023801">
    <property type="entry name" value="His_deacetylse_dom"/>
</dbReference>
<dbReference type="Proteomes" id="UP000242414">
    <property type="component" value="Unassembled WGS sequence"/>
</dbReference>
<name>A0A1X0R3R4_RHIZD</name>
<feature type="domain" description="Histone deacetylase" evidence="6">
    <location>
        <begin position="27"/>
        <end position="193"/>
    </location>
</feature>
<dbReference type="Gene3D" id="3.40.800.20">
    <property type="entry name" value="Histone deacetylase domain"/>
    <property type="match status" value="1"/>
</dbReference>
<organism evidence="7">
    <name type="scientific">Rhizopus microsporus var. microsporus</name>
    <dbReference type="NCBI Taxonomy" id="86635"/>
    <lineage>
        <taxon>Eukaryota</taxon>
        <taxon>Fungi</taxon>
        <taxon>Fungi incertae sedis</taxon>
        <taxon>Mucoromycota</taxon>
        <taxon>Mucoromycotina</taxon>
        <taxon>Mucoromycetes</taxon>
        <taxon>Mucorales</taxon>
        <taxon>Mucorineae</taxon>
        <taxon>Rhizopodaceae</taxon>
        <taxon>Rhizopus</taxon>
    </lineage>
</organism>
<dbReference type="InterPro" id="IPR000286">
    <property type="entry name" value="HDACs"/>
</dbReference>
<dbReference type="CDD" id="cd10001">
    <property type="entry name" value="HDAC_classII_APAH"/>
    <property type="match status" value="1"/>
</dbReference>
<protein>
    <submittedName>
        <fullName evidence="7">Arginase/deacetylase</fullName>
    </submittedName>
</protein>
<dbReference type="GO" id="GO:0016787">
    <property type="term" value="F:hydrolase activity"/>
    <property type="evidence" value="ECO:0007669"/>
    <property type="project" value="UniProtKB-KW"/>
</dbReference>
<dbReference type="Pfam" id="PF00850">
    <property type="entry name" value="Hist_deacetyl"/>
    <property type="match status" value="2"/>
</dbReference>
<sequence length="387" mass="43172">MQVVYCEDELLHNPPMELTRGEWKPYVESPKRLEAIKQVIDQYPSDFEVIQANDYSLKPILDVHSSDYIQFLTDIYHQWTQAGYPPDACVADTFASITRTVNRDVVKQTANTSLSGKLGFYTSDLSVMFMKDTWRAAYASAQVVLTAVHQLLLTSAPAIYALCRPPGHHASDSVAAGYCYINNVAVAARFIQNNTLEEMNQIKKMYSDDNDVNRTENTSKSNGKKKVLIVDIDYHHGNGTQEIFYDDPTVFYISLHGYPDYPYFTGSAQETGSGQGLGHTMNIPLLSTSTTDTIYLDSLNRALQDEQVVRFNADIVIVSLGLDTWHEDPVGGMKGFQDPNTYKAIGALIKSSNGTKNRPVLFVQEGGYTIDKLGQLAVNVLKGFMEQ</sequence>
<dbReference type="GO" id="GO:0004407">
    <property type="term" value="F:histone deacetylase activity"/>
    <property type="evidence" value="ECO:0007669"/>
    <property type="project" value="TreeGrafter"/>
</dbReference>
<evidence type="ECO:0000256" key="5">
    <source>
        <dbReference type="ARBA" id="ARBA00022833"/>
    </source>
</evidence>
<feature type="domain" description="Histone deacetylase" evidence="6">
    <location>
        <begin position="220"/>
        <end position="382"/>
    </location>
</feature>
<dbReference type="PANTHER" id="PTHR10625">
    <property type="entry name" value="HISTONE DEACETYLASE HDAC1-RELATED"/>
    <property type="match status" value="1"/>
</dbReference>
<evidence type="ECO:0000256" key="2">
    <source>
        <dbReference type="ARBA" id="ARBA00005947"/>
    </source>
</evidence>
<dbReference type="InterPro" id="IPR023696">
    <property type="entry name" value="Ureohydrolase_dom_sf"/>
</dbReference>
<dbReference type="SUPFAM" id="SSF52768">
    <property type="entry name" value="Arginase/deacetylase"/>
    <property type="match status" value="1"/>
</dbReference>
<dbReference type="GO" id="GO:0040029">
    <property type="term" value="P:epigenetic regulation of gene expression"/>
    <property type="evidence" value="ECO:0007669"/>
    <property type="project" value="TreeGrafter"/>
</dbReference>
<accession>A0A1X0R3R4</accession>
<comment type="cofactor">
    <cofactor evidence="1">
        <name>Zn(2+)</name>
        <dbReference type="ChEBI" id="CHEBI:29105"/>
    </cofactor>
</comment>
<comment type="similarity">
    <text evidence="2">Belongs to the histone deacetylase family.</text>
</comment>
<reference evidence="7" key="1">
    <citation type="journal article" date="2016" name="Proc. Natl. Acad. Sci. U.S.A.">
        <title>Lipid metabolic changes in an early divergent fungus govern the establishment of a mutualistic symbiosis with endobacteria.</title>
        <authorList>
            <person name="Lastovetsky O.A."/>
            <person name="Gaspar M.L."/>
            <person name="Mondo S.J."/>
            <person name="LaButti K.M."/>
            <person name="Sandor L."/>
            <person name="Grigoriev I.V."/>
            <person name="Henry S.A."/>
            <person name="Pawlowska T.E."/>
        </authorList>
    </citation>
    <scope>NUCLEOTIDE SEQUENCE [LARGE SCALE GENOMIC DNA]</scope>
    <source>
        <strain evidence="7">ATCC 52814</strain>
    </source>
</reference>
<evidence type="ECO:0000256" key="3">
    <source>
        <dbReference type="ARBA" id="ARBA00022723"/>
    </source>
</evidence>
<dbReference type="VEuPathDB" id="FungiDB:BCV72DRAFT_120676"/>
<proteinExistence type="inferred from homology"/>
<dbReference type="AlphaFoldDB" id="A0A1X0R3R4"/>
<dbReference type="PRINTS" id="PR01270">
    <property type="entry name" value="HDASUPER"/>
</dbReference>
<dbReference type="EMBL" id="KV921919">
    <property type="protein sequence ID" value="ORE06652.1"/>
    <property type="molecule type" value="Genomic_DNA"/>
</dbReference>
<evidence type="ECO:0000259" key="6">
    <source>
        <dbReference type="Pfam" id="PF00850"/>
    </source>
</evidence>
<dbReference type="GO" id="GO:0046872">
    <property type="term" value="F:metal ion binding"/>
    <property type="evidence" value="ECO:0007669"/>
    <property type="project" value="UniProtKB-KW"/>
</dbReference>
<dbReference type="OrthoDB" id="424012at2759"/>